<comment type="caution">
    <text evidence="2">The sequence shown here is derived from an EMBL/GenBank/DDBJ whole genome shotgun (WGS) entry which is preliminary data.</text>
</comment>
<keyword evidence="1" id="KW-0175">Coiled coil</keyword>
<gene>
    <name evidence="2" type="ORF">FBUS_05008</name>
</gene>
<reference evidence="2" key="1">
    <citation type="submission" date="2019-05" db="EMBL/GenBank/DDBJ databases">
        <title>Annotation for the trematode Fasciolopsis buski.</title>
        <authorList>
            <person name="Choi Y.-J."/>
        </authorList>
    </citation>
    <scope>NUCLEOTIDE SEQUENCE</scope>
    <source>
        <strain evidence="2">HT</strain>
        <tissue evidence="2">Whole worm</tissue>
    </source>
</reference>
<dbReference type="OrthoDB" id="10007527at2759"/>
<sequence>DTASTREQETEKKEEISLLLEREEFEKELSLYRGELQLTRDEATNLKAQLQSLKLEDQASKVSELEVHLQTVHEELRLTQCKLTASEARCAELKEKLDSFEPHNSYSVTVACQTDELKPKSLESEVSRNVANHSAPQ</sequence>
<dbReference type="EMBL" id="LUCM01005764">
    <property type="protein sequence ID" value="KAA0192318.1"/>
    <property type="molecule type" value="Genomic_DNA"/>
</dbReference>
<protein>
    <submittedName>
        <fullName evidence="2">Uncharacterized protein</fullName>
    </submittedName>
</protein>
<keyword evidence="3" id="KW-1185">Reference proteome</keyword>
<dbReference type="Proteomes" id="UP000728185">
    <property type="component" value="Unassembled WGS sequence"/>
</dbReference>
<accession>A0A8E0RXT7</accession>
<organism evidence="2 3">
    <name type="scientific">Fasciolopsis buskii</name>
    <dbReference type="NCBI Taxonomy" id="27845"/>
    <lineage>
        <taxon>Eukaryota</taxon>
        <taxon>Metazoa</taxon>
        <taxon>Spiralia</taxon>
        <taxon>Lophotrochozoa</taxon>
        <taxon>Platyhelminthes</taxon>
        <taxon>Trematoda</taxon>
        <taxon>Digenea</taxon>
        <taxon>Plagiorchiida</taxon>
        <taxon>Echinostomata</taxon>
        <taxon>Echinostomatoidea</taxon>
        <taxon>Fasciolidae</taxon>
        <taxon>Fasciolopsis</taxon>
    </lineage>
</organism>
<evidence type="ECO:0000313" key="3">
    <source>
        <dbReference type="Proteomes" id="UP000728185"/>
    </source>
</evidence>
<feature type="coiled-coil region" evidence="1">
    <location>
        <begin position="22"/>
        <end position="96"/>
    </location>
</feature>
<proteinExistence type="predicted"/>
<feature type="non-terminal residue" evidence="2">
    <location>
        <position position="1"/>
    </location>
</feature>
<evidence type="ECO:0000256" key="1">
    <source>
        <dbReference type="SAM" id="Coils"/>
    </source>
</evidence>
<evidence type="ECO:0000313" key="2">
    <source>
        <dbReference type="EMBL" id="KAA0192318.1"/>
    </source>
</evidence>
<name>A0A8E0RXT7_9TREM</name>
<dbReference type="AlphaFoldDB" id="A0A8E0RXT7"/>